<sequence length="115" mass="13292">MDTEKILPFLSEDSYFVTVHVADNGDRCIDFMDPSERRGRQLVESSKFDEGQLMIFEWKEGKKDPAFSMTFNVSSDKREALELLVVDKLLKKSLGLKNDSIYKGAYYILVKTPMR</sequence>
<dbReference type="AlphaFoldDB" id="I3ZZW8"/>
<dbReference type="STRING" id="867902.Ornrh_1061"/>
<accession>I3ZZW8</accession>
<dbReference type="GeneID" id="97257752"/>
<dbReference type="GeneID" id="71569336"/>
<dbReference type="KEGG" id="orh:Ornrh_1061"/>
<name>I3ZZW8_ORNRL</name>
<proteinExistence type="predicted"/>
<organism evidence="1 2">
    <name type="scientific">Ornithobacterium rhinotracheale (strain ATCC 51463 / DSM 15997 / CCUG 23171 / CIP 104009 / LMG 9086)</name>
    <dbReference type="NCBI Taxonomy" id="867902"/>
    <lineage>
        <taxon>Bacteria</taxon>
        <taxon>Pseudomonadati</taxon>
        <taxon>Bacteroidota</taxon>
        <taxon>Flavobacteriia</taxon>
        <taxon>Flavobacteriales</taxon>
        <taxon>Weeksellaceae</taxon>
        <taxon>Ornithobacterium</taxon>
    </lineage>
</organism>
<keyword evidence="2" id="KW-1185">Reference proteome</keyword>
<dbReference type="Proteomes" id="UP000006051">
    <property type="component" value="Chromosome"/>
</dbReference>
<gene>
    <name evidence="1" type="ordered locus">Ornrh_1061</name>
</gene>
<evidence type="ECO:0000313" key="2">
    <source>
        <dbReference type="Proteomes" id="UP000006051"/>
    </source>
</evidence>
<evidence type="ECO:0000313" key="1">
    <source>
        <dbReference type="EMBL" id="AFL97252.1"/>
    </source>
</evidence>
<protein>
    <submittedName>
        <fullName evidence="1">Uncharacterized protein</fullName>
    </submittedName>
</protein>
<dbReference type="HOGENOM" id="CLU_2106507_0_0_10"/>
<reference evidence="1 2" key="1">
    <citation type="submission" date="2012-06" db="EMBL/GenBank/DDBJ databases">
        <title>The complete genome of Ornithobacterium rhinotracheale DSM 15997.</title>
        <authorList>
            <consortium name="US DOE Joint Genome Institute (JGI-PGF)"/>
            <person name="Lucas S."/>
            <person name="Copeland A."/>
            <person name="Lapidus A."/>
            <person name="Goodwin L."/>
            <person name="Pitluck S."/>
            <person name="Peters L."/>
            <person name="Mikhailova N."/>
            <person name="Teshima H."/>
            <person name="Kyrpides N."/>
            <person name="Mavromatis K."/>
            <person name="Pagani I."/>
            <person name="Ivanova N."/>
            <person name="Ovchinnikova G."/>
            <person name="Zeytun A."/>
            <person name="Detter J.C."/>
            <person name="Han C."/>
            <person name="Land M."/>
            <person name="Hauser L."/>
            <person name="Markowitz V."/>
            <person name="Cheng J.-F."/>
            <person name="Hugenholtz P."/>
            <person name="Woyke T."/>
            <person name="Wu D."/>
            <person name="Lang E."/>
            <person name="Kopitz M."/>
            <person name="Brambilla E."/>
            <person name="Klenk H.-P."/>
            <person name="Eisen J.A."/>
        </authorList>
    </citation>
    <scope>NUCLEOTIDE SEQUENCE [LARGE SCALE GENOMIC DNA]</scope>
    <source>
        <strain evidence="2">ATCC 51463 / DSM 15997 / CCUG 23171 / LMG 9086</strain>
    </source>
</reference>
<dbReference type="RefSeq" id="WP_014790847.1">
    <property type="nucleotide sequence ID" value="NC_018016.1"/>
</dbReference>
<dbReference type="EMBL" id="CP003283">
    <property type="protein sequence ID" value="AFL97252.1"/>
    <property type="molecule type" value="Genomic_DNA"/>
</dbReference>